<dbReference type="Proteomes" id="UP000254084">
    <property type="component" value="Unassembled WGS sequence"/>
</dbReference>
<gene>
    <name evidence="1" type="ORF">NCTC10860_00124</name>
</gene>
<reference evidence="1 2" key="1">
    <citation type="submission" date="2018-06" db="EMBL/GenBank/DDBJ databases">
        <authorList>
            <consortium name="Pathogen Informatics"/>
            <person name="Doyle S."/>
        </authorList>
    </citation>
    <scope>NUCLEOTIDE SEQUENCE [LARGE SCALE GENOMIC DNA]</scope>
    <source>
        <strain evidence="1 2">NCTC10860</strain>
    </source>
</reference>
<proteinExistence type="predicted"/>
<name>A0A379K1I3_ECTOL</name>
<accession>A0A379K1I3</accession>
<dbReference type="AlphaFoldDB" id="A0A379K1I3"/>
<protein>
    <submittedName>
        <fullName evidence="1">Uncharacterized protein</fullName>
    </submittedName>
</protein>
<evidence type="ECO:0000313" key="1">
    <source>
        <dbReference type="EMBL" id="SUD57921.1"/>
    </source>
</evidence>
<organism evidence="1 2">
    <name type="scientific">Ectopseudomonas oleovorans</name>
    <name type="common">Pseudomonas oleovorans</name>
    <dbReference type="NCBI Taxonomy" id="301"/>
    <lineage>
        <taxon>Bacteria</taxon>
        <taxon>Pseudomonadati</taxon>
        <taxon>Pseudomonadota</taxon>
        <taxon>Gammaproteobacteria</taxon>
        <taxon>Pseudomonadales</taxon>
        <taxon>Pseudomonadaceae</taxon>
        <taxon>Ectopseudomonas</taxon>
    </lineage>
</organism>
<dbReference type="EMBL" id="UGUW01000001">
    <property type="protein sequence ID" value="SUD57921.1"/>
    <property type="molecule type" value="Genomic_DNA"/>
</dbReference>
<evidence type="ECO:0000313" key="2">
    <source>
        <dbReference type="Proteomes" id="UP000254084"/>
    </source>
</evidence>
<sequence length="90" mass="10247">MQLFDVDLFVNFELDNALSRVTFDQSPTAGLHYLMGLGTIAIYKGDHGDWDRMMRMSNQIFRSDLQPILHDRTALITRLGGNSLGQIDLF</sequence>
<dbReference type="RefSeq" id="WP_084341289.1">
    <property type="nucleotide sequence ID" value="NZ_UGUW01000001.1"/>
</dbReference>